<evidence type="ECO:0000313" key="4">
    <source>
        <dbReference type="Proteomes" id="UP001291623"/>
    </source>
</evidence>
<dbReference type="Proteomes" id="UP001291623">
    <property type="component" value="Unassembled WGS sequence"/>
</dbReference>
<reference evidence="3" key="1">
    <citation type="submission" date="2023-12" db="EMBL/GenBank/DDBJ databases">
        <title>Genome assembly of Anisodus tanguticus.</title>
        <authorList>
            <person name="Wang Y.-J."/>
        </authorList>
    </citation>
    <scope>NUCLEOTIDE SEQUENCE</scope>
    <source>
        <strain evidence="3">KB-2021</strain>
        <tissue evidence="3">Leaf</tissue>
    </source>
</reference>
<comment type="caution">
    <text evidence="3">The sequence shown here is derived from an EMBL/GenBank/DDBJ whole genome shotgun (WGS) entry which is preliminary data.</text>
</comment>
<dbReference type="Pfam" id="PF13561">
    <property type="entry name" value="adh_short_C2"/>
    <property type="match status" value="1"/>
</dbReference>
<dbReference type="EMBL" id="JAVYJV010000019">
    <property type="protein sequence ID" value="KAK4345639.1"/>
    <property type="molecule type" value="Genomic_DNA"/>
</dbReference>
<dbReference type="GO" id="GO:0016491">
    <property type="term" value="F:oxidoreductase activity"/>
    <property type="evidence" value="ECO:0007669"/>
    <property type="project" value="UniProtKB-KW"/>
</dbReference>
<dbReference type="Gene3D" id="3.40.50.720">
    <property type="entry name" value="NAD(P)-binding Rossmann-like Domain"/>
    <property type="match status" value="2"/>
</dbReference>
<gene>
    <name evidence="3" type="ORF">RND71_035815</name>
</gene>
<dbReference type="PANTHER" id="PTHR43180:SF74">
    <property type="entry name" value="SHORT CHAIN ALCOHOL DEHYDROGENASE"/>
    <property type="match status" value="1"/>
</dbReference>
<evidence type="ECO:0000256" key="1">
    <source>
        <dbReference type="ARBA" id="ARBA00006484"/>
    </source>
</evidence>
<protein>
    <submittedName>
        <fullName evidence="3">Uncharacterized protein</fullName>
    </submittedName>
</protein>
<dbReference type="PANTHER" id="PTHR43180">
    <property type="entry name" value="3-OXOACYL-(ACYL-CARRIER-PROTEIN) REDUCTASE (AFU_ORTHOLOGUE AFUA_6G11210)"/>
    <property type="match status" value="1"/>
</dbReference>
<sequence length="185" mass="19741">MGIPSSVTPIFRRLEGKVAVITGGANGIGEAATRLFAKHGAKVVVADVRDDLGRALCKELGSDDTVFFAHCNVTDENDMQNAIDGAVSSCGIGTIWNKVNCISPYTVATPLVREILGKMDKEKAEEVIMETANLKGNILEPEDIAEAAVYLVSDESKYVSGINLVIDGGYSKTNPLASMVMQNYI</sequence>
<dbReference type="SUPFAM" id="SSF51735">
    <property type="entry name" value="NAD(P)-binding Rossmann-fold domains"/>
    <property type="match status" value="1"/>
</dbReference>
<comment type="similarity">
    <text evidence="1">Belongs to the short-chain dehydrogenases/reductases (SDR) family.</text>
</comment>
<evidence type="ECO:0000256" key="2">
    <source>
        <dbReference type="ARBA" id="ARBA00023002"/>
    </source>
</evidence>
<keyword evidence="4" id="KW-1185">Reference proteome</keyword>
<keyword evidence="2" id="KW-0560">Oxidoreductase</keyword>
<dbReference type="PRINTS" id="PR00081">
    <property type="entry name" value="GDHRDH"/>
</dbReference>
<dbReference type="InterPro" id="IPR036291">
    <property type="entry name" value="NAD(P)-bd_dom_sf"/>
</dbReference>
<name>A0AAE1V1V6_9SOLA</name>
<dbReference type="AlphaFoldDB" id="A0AAE1V1V6"/>
<dbReference type="InterPro" id="IPR002347">
    <property type="entry name" value="SDR_fam"/>
</dbReference>
<organism evidence="3 4">
    <name type="scientific">Anisodus tanguticus</name>
    <dbReference type="NCBI Taxonomy" id="243964"/>
    <lineage>
        <taxon>Eukaryota</taxon>
        <taxon>Viridiplantae</taxon>
        <taxon>Streptophyta</taxon>
        <taxon>Embryophyta</taxon>
        <taxon>Tracheophyta</taxon>
        <taxon>Spermatophyta</taxon>
        <taxon>Magnoliopsida</taxon>
        <taxon>eudicotyledons</taxon>
        <taxon>Gunneridae</taxon>
        <taxon>Pentapetalae</taxon>
        <taxon>asterids</taxon>
        <taxon>lamiids</taxon>
        <taxon>Solanales</taxon>
        <taxon>Solanaceae</taxon>
        <taxon>Solanoideae</taxon>
        <taxon>Hyoscyameae</taxon>
        <taxon>Anisodus</taxon>
    </lineage>
</organism>
<dbReference type="Pfam" id="PF00106">
    <property type="entry name" value="adh_short"/>
    <property type="match status" value="1"/>
</dbReference>
<accession>A0AAE1V1V6</accession>
<proteinExistence type="inferred from homology"/>
<evidence type="ECO:0000313" key="3">
    <source>
        <dbReference type="EMBL" id="KAK4345639.1"/>
    </source>
</evidence>